<dbReference type="PATRIC" id="fig|1184387.3.peg.1850"/>
<dbReference type="AlphaFoldDB" id="A0A101HN54"/>
<dbReference type="EMBL" id="LGGP01000264">
    <property type="protein sequence ID" value="KUK79410.1"/>
    <property type="molecule type" value="Genomic_DNA"/>
</dbReference>
<name>A0A101HN54_9BACT</name>
<accession>A0A101HN54</accession>
<protein>
    <recommendedName>
        <fullName evidence="3">Uracil-DNA glycosylase</fullName>
    </recommendedName>
</protein>
<evidence type="ECO:0000313" key="1">
    <source>
        <dbReference type="EMBL" id="KUK79410.1"/>
    </source>
</evidence>
<dbReference type="Proteomes" id="UP000054092">
    <property type="component" value="Unassembled WGS sequence"/>
</dbReference>
<sequence>MEGESCSNYHECPVVRAYEEGKIDGEWIRMYCERNWRECARFQLDEIFSYSTDFVLPDGSVEDRLSR</sequence>
<gene>
    <name evidence="1" type="ORF">XD94_1385</name>
</gene>
<evidence type="ECO:0008006" key="3">
    <source>
        <dbReference type="Google" id="ProtNLM"/>
    </source>
</evidence>
<proteinExistence type="predicted"/>
<organism evidence="1 2">
    <name type="scientific">Mesotoga prima</name>
    <dbReference type="NCBI Taxonomy" id="1184387"/>
    <lineage>
        <taxon>Bacteria</taxon>
        <taxon>Thermotogati</taxon>
        <taxon>Thermotogota</taxon>
        <taxon>Thermotogae</taxon>
        <taxon>Kosmotogales</taxon>
        <taxon>Kosmotogaceae</taxon>
        <taxon>Mesotoga</taxon>
    </lineage>
</organism>
<evidence type="ECO:0000313" key="2">
    <source>
        <dbReference type="Proteomes" id="UP000054092"/>
    </source>
</evidence>
<reference evidence="2" key="1">
    <citation type="journal article" date="2015" name="MBio">
        <title>Genome-Resolved Metagenomic Analysis Reveals Roles for Candidate Phyla and Other Microbial Community Members in Biogeochemical Transformations in Oil Reservoirs.</title>
        <authorList>
            <person name="Hu P."/>
            <person name="Tom L."/>
            <person name="Singh A."/>
            <person name="Thomas B.C."/>
            <person name="Baker B.J."/>
            <person name="Piceno Y.M."/>
            <person name="Andersen G.L."/>
            <person name="Banfield J.F."/>
        </authorList>
    </citation>
    <scope>NUCLEOTIDE SEQUENCE [LARGE SCALE GENOMIC DNA]</scope>
</reference>
<comment type="caution">
    <text evidence="1">The sequence shown here is derived from an EMBL/GenBank/DDBJ whole genome shotgun (WGS) entry which is preliminary data.</text>
</comment>